<evidence type="ECO:0000259" key="1">
    <source>
        <dbReference type="Pfam" id="PF00149"/>
    </source>
</evidence>
<name>A0A6G0WTB7_9STRA</name>
<keyword evidence="3" id="KW-1185">Reference proteome</keyword>
<dbReference type="PANTHER" id="PTHR42254">
    <property type="entry name" value="METALLOPHOS DOMAIN-CONTAINING PROTEIN"/>
    <property type="match status" value="1"/>
</dbReference>
<dbReference type="EMBL" id="VJMJ01000153">
    <property type="protein sequence ID" value="KAF0730670.1"/>
    <property type="molecule type" value="Genomic_DNA"/>
</dbReference>
<reference evidence="2 3" key="1">
    <citation type="submission" date="2019-07" db="EMBL/GenBank/DDBJ databases">
        <title>Genomics analysis of Aphanomyces spp. identifies a new class of oomycete effector associated with host adaptation.</title>
        <authorList>
            <person name="Gaulin E."/>
        </authorList>
    </citation>
    <scope>NUCLEOTIDE SEQUENCE [LARGE SCALE GENOMIC DNA]</scope>
    <source>
        <strain evidence="2 3">ATCC 201684</strain>
    </source>
</reference>
<feature type="domain" description="Calcineurin-like phosphoesterase" evidence="1">
    <location>
        <begin position="18"/>
        <end position="113"/>
    </location>
</feature>
<dbReference type="Pfam" id="PF00149">
    <property type="entry name" value="Metallophos"/>
    <property type="match status" value="1"/>
</dbReference>
<gene>
    <name evidence="2" type="ORF">Ae201684_012089</name>
</gene>
<organism evidence="2 3">
    <name type="scientific">Aphanomyces euteiches</name>
    <dbReference type="NCBI Taxonomy" id="100861"/>
    <lineage>
        <taxon>Eukaryota</taxon>
        <taxon>Sar</taxon>
        <taxon>Stramenopiles</taxon>
        <taxon>Oomycota</taxon>
        <taxon>Saprolegniomycetes</taxon>
        <taxon>Saprolegniales</taxon>
        <taxon>Verrucalvaceae</taxon>
        <taxon>Aphanomyces</taxon>
    </lineage>
</organism>
<evidence type="ECO:0000313" key="3">
    <source>
        <dbReference type="Proteomes" id="UP000481153"/>
    </source>
</evidence>
<dbReference type="GO" id="GO:0016787">
    <property type="term" value="F:hydrolase activity"/>
    <property type="evidence" value="ECO:0007669"/>
    <property type="project" value="InterPro"/>
</dbReference>
<dbReference type="InterPro" id="IPR029052">
    <property type="entry name" value="Metallo-depent_PP-like"/>
</dbReference>
<dbReference type="SUPFAM" id="SSF56300">
    <property type="entry name" value="Metallo-dependent phosphatases"/>
    <property type="match status" value="1"/>
</dbReference>
<sequence>MPAAAEAAVSRVEDPSLMKILYCTDVEGNWDYFVAFIQVIQRDLRWNGALAFESPEQTRLILHPGYIFVFGGDVGDKGTGTLRIVKLLVQLKTDYPDRVVLIAGNRDINKMRWTSEFTETEMNLSTMDPGIKDGPHWLEPKARANMSLRSYLCKDVLGVDPNQNDCCIEEVNTKVNRMLWMLKCTMGSDGDFERRRQELAIIQRVNNASMITDDDVMDSFLSSVQPGGLMYKYLQLCVLGFYHGTTLFVHGGVMTVDKSKIMRNCLGLVPPFNSAQESYQQWVQAIDAGSQQPSHSRQNDIRLWIQQLNAWYTAQVNEWIAYPTWNKDHTFRGGENLQNYVHTNRPYSVVSGRHLERSSMPCRMTKQMTEQLWRQGLHRMIIGHTPHGNAPTVVKHVIEPDKSGVFEVIMCDTSYSDVKAKDMRGSCVSLLVVDDQERVWIQGHIAFNDGDISIDDEYGFSTADDPFVGHALETGEWIKTRLDPTRYLLCTVNAYHYTYKVVDQDFVAAHVKVHALE</sequence>
<protein>
    <recommendedName>
        <fullName evidence="1">Calcineurin-like phosphoesterase domain-containing protein</fullName>
    </recommendedName>
</protein>
<accession>A0A6G0WTB7</accession>
<dbReference type="VEuPathDB" id="FungiDB:AeMF1_003265"/>
<dbReference type="AlphaFoldDB" id="A0A6G0WTB7"/>
<evidence type="ECO:0000313" key="2">
    <source>
        <dbReference type="EMBL" id="KAF0730670.1"/>
    </source>
</evidence>
<dbReference type="Gene3D" id="3.60.21.10">
    <property type="match status" value="1"/>
</dbReference>
<dbReference type="InterPro" id="IPR004843">
    <property type="entry name" value="Calcineurin-like_PHP"/>
</dbReference>
<dbReference type="Proteomes" id="UP000481153">
    <property type="component" value="Unassembled WGS sequence"/>
</dbReference>
<dbReference type="PANTHER" id="PTHR42254:SF1">
    <property type="entry name" value="CALCINEURIN-LIKE PHOSPHOESTERASE DOMAIN-CONTAINING PROTEIN"/>
    <property type="match status" value="1"/>
</dbReference>
<proteinExistence type="predicted"/>
<comment type="caution">
    <text evidence="2">The sequence shown here is derived from an EMBL/GenBank/DDBJ whole genome shotgun (WGS) entry which is preliminary data.</text>
</comment>